<dbReference type="InterPro" id="IPR011701">
    <property type="entry name" value="MFS"/>
</dbReference>
<dbReference type="GO" id="GO:0005886">
    <property type="term" value="C:plasma membrane"/>
    <property type="evidence" value="ECO:0007669"/>
    <property type="project" value="UniProtKB-SubCell"/>
</dbReference>
<dbReference type="SUPFAM" id="SSF103473">
    <property type="entry name" value="MFS general substrate transporter"/>
    <property type="match status" value="1"/>
</dbReference>
<evidence type="ECO:0000256" key="2">
    <source>
        <dbReference type="ARBA" id="ARBA00022475"/>
    </source>
</evidence>
<feature type="transmembrane region" description="Helical" evidence="6">
    <location>
        <begin position="74"/>
        <end position="95"/>
    </location>
</feature>
<comment type="subcellular location">
    <subcellularLocation>
        <location evidence="1">Cell membrane</location>
        <topology evidence="1">Multi-pass membrane protein</topology>
    </subcellularLocation>
</comment>
<evidence type="ECO:0000313" key="7">
    <source>
        <dbReference type="EMBL" id="AJA51001.1"/>
    </source>
</evidence>
<dbReference type="InterPro" id="IPR036259">
    <property type="entry name" value="MFS_trans_sf"/>
</dbReference>
<feature type="transmembrane region" description="Helical" evidence="6">
    <location>
        <begin position="142"/>
        <end position="163"/>
    </location>
</feature>
<sequence length="429" mass="47388">MKSKKLKDYILFWISQSISQLGSSMTSFALIIWAYTQTKSAMTVSLLIFFTYLPYILISAFVGTFVDTHRKKSIMLWTDSVSCICCIVVLILFVLGRLEIWSIYIVNGIIGTMNAFQSPTLAVVVGILVPKQNYEKISGLNSFSNSLITGVTPMLAASISSIFGLKGVLFIDLISFIIGFITLLFFINIHESEINRETLENKNIFNGCKDGFLFLFQHKGLLYIILSIALMNFFSRLTYENILSPMILTRSSGNTAILGIVSGIIGLGGIIGGVIIYLIQISKNKIKLLYYSAAFSFIFGDFLMGIGENVYLWSIAALAASIPIPFIIASQNVILYNSVPSKMQGRIFAVRNSIQYFTIPIGTLLGGALADYVFEPYMKSTTIFALILQRIVGTGDGSGMAVMFLCTGILGSVTSMIWCCNKQIRKLQK</sequence>
<dbReference type="KEGG" id="cpae:CPAST_c09130"/>
<keyword evidence="3 6" id="KW-0812">Transmembrane</keyword>
<feature type="transmembrane region" description="Helical" evidence="6">
    <location>
        <begin position="255"/>
        <end position="279"/>
    </location>
</feature>
<feature type="transmembrane region" description="Helical" evidence="6">
    <location>
        <begin position="12"/>
        <end position="35"/>
    </location>
</feature>
<dbReference type="EMBL" id="CP009268">
    <property type="protein sequence ID" value="AJA51001.1"/>
    <property type="molecule type" value="Genomic_DNA"/>
</dbReference>
<feature type="transmembrane region" description="Helical" evidence="6">
    <location>
        <begin position="169"/>
        <end position="190"/>
    </location>
</feature>
<reference evidence="8" key="2">
    <citation type="submission" date="2015-10" db="EMBL/GenBank/DDBJ databases">
        <title>Improved Draft Genome Sequence of Clostridium pasteurianum Strain ATCC 6013 (DSM 525) Using a Hybrid Next-Generation Sequencing Approach.</title>
        <authorList>
            <person name="Pyne M.E."/>
            <person name="Utturkar S.M."/>
            <person name="Brown S.D."/>
            <person name="Moo-Young M."/>
            <person name="Chung D.A."/>
            <person name="Chou P.C."/>
        </authorList>
    </citation>
    <scope>NUCLEOTIDE SEQUENCE</scope>
    <source>
        <strain evidence="8">ATCC 6013</strain>
    </source>
</reference>
<dbReference type="CDD" id="cd06173">
    <property type="entry name" value="MFS_MefA_like"/>
    <property type="match status" value="1"/>
</dbReference>
<evidence type="ECO:0000313" key="9">
    <source>
        <dbReference type="Proteomes" id="UP000028042"/>
    </source>
</evidence>
<organism evidence="7 10">
    <name type="scientific">Clostridium pasteurianum DSM 525 = ATCC 6013</name>
    <dbReference type="NCBI Taxonomy" id="1262449"/>
    <lineage>
        <taxon>Bacteria</taxon>
        <taxon>Bacillati</taxon>
        <taxon>Bacillota</taxon>
        <taxon>Clostridia</taxon>
        <taxon>Eubacteriales</taxon>
        <taxon>Clostridiaceae</taxon>
        <taxon>Clostridium</taxon>
    </lineage>
</organism>
<feature type="transmembrane region" description="Helical" evidence="6">
    <location>
        <begin position="41"/>
        <end position="62"/>
    </location>
</feature>
<name>A0A0H3J4Y2_CLOPA</name>
<dbReference type="KEGG" id="cpat:CLPA_c09130"/>
<keyword evidence="10" id="KW-1185">Reference proteome</keyword>
<dbReference type="PATRIC" id="fig|1262449.3.peg.3988"/>
<dbReference type="EMBL" id="JPGY02000001">
    <property type="protein sequence ID" value="KRU12990.1"/>
    <property type="molecule type" value="Genomic_DNA"/>
</dbReference>
<proteinExistence type="predicted"/>
<dbReference type="PANTHER" id="PTHR23513">
    <property type="entry name" value="INTEGRAL MEMBRANE EFFLUX PROTEIN-RELATED"/>
    <property type="match status" value="1"/>
</dbReference>
<dbReference type="eggNOG" id="COG2814">
    <property type="taxonomic scope" value="Bacteria"/>
</dbReference>
<evidence type="ECO:0000256" key="4">
    <source>
        <dbReference type="ARBA" id="ARBA00022989"/>
    </source>
</evidence>
<dbReference type="Gene3D" id="1.20.1250.20">
    <property type="entry name" value="MFS general substrate transporter like domains"/>
    <property type="match status" value="1"/>
</dbReference>
<dbReference type="PANTHER" id="PTHR23513:SF6">
    <property type="entry name" value="MAJOR FACILITATOR SUPERFAMILY ASSOCIATED DOMAIN-CONTAINING PROTEIN"/>
    <property type="match status" value="1"/>
</dbReference>
<evidence type="ECO:0000256" key="5">
    <source>
        <dbReference type="ARBA" id="ARBA00023136"/>
    </source>
</evidence>
<feature type="transmembrane region" description="Helical" evidence="6">
    <location>
        <begin position="288"/>
        <end position="306"/>
    </location>
</feature>
<dbReference type="GeneID" id="93073118"/>
<evidence type="ECO:0000256" key="1">
    <source>
        <dbReference type="ARBA" id="ARBA00004651"/>
    </source>
</evidence>
<feature type="transmembrane region" description="Helical" evidence="6">
    <location>
        <begin position="356"/>
        <end position="374"/>
    </location>
</feature>
<gene>
    <name evidence="7" type="ORF">CLPA_c09130</name>
    <name evidence="8" type="ORF">CP6013_02238</name>
</gene>
<accession>A0A0H3J4Y2</accession>
<dbReference type="AlphaFoldDB" id="A0A0H3J4Y2"/>
<dbReference type="Proteomes" id="UP000030905">
    <property type="component" value="Chromosome"/>
</dbReference>
<evidence type="ECO:0000313" key="8">
    <source>
        <dbReference type="EMBL" id="KRU12990.1"/>
    </source>
</evidence>
<feature type="transmembrane region" description="Helical" evidence="6">
    <location>
        <begin position="101"/>
        <end position="130"/>
    </location>
</feature>
<keyword evidence="4 6" id="KW-1133">Transmembrane helix</keyword>
<dbReference type="GO" id="GO:0022857">
    <property type="term" value="F:transmembrane transporter activity"/>
    <property type="evidence" value="ECO:0007669"/>
    <property type="project" value="InterPro"/>
</dbReference>
<feature type="transmembrane region" description="Helical" evidence="6">
    <location>
        <begin position="312"/>
        <end position="335"/>
    </location>
</feature>
<dbReference type="Proteomes" id="UP000028042">
    <property type="component" value="Unassembled WGS sequence"/>
</dbReference>
<keyword evidence="2" id="KW-1003">Cell membrane</keyword>
<reference evidence="7 10" key="1">
    <citation type="journal article" date="2015" name="Genome Announc.">
        <title>Complete Genome Sequence of the Nitrogen-Fixing and Solvent-Producing Clostridium pasteurianum DSM 525.</title>
        <authorList>
            <person name="Poehlein A."/>
            <person name="Grosse-Honebrink A."/>
            <person name="Zhang Y."/>
            <person name="Minton N.P."/>
            <person name="Daniel R."/>
        </authorList>
    </citation>
    <scope>NUCLEOTIDE SEQUENCE [LARGE SCALE GENOMIC DNA]</scope>
    <source>
        <strain evidence="7">DSM 525</strain>
        <strain evidence="10">DSM 525 / ATCC 6013</strain>
    </source>
</reference>
<feature type="transmembrane region" description="Helical" evidence="6">
    <location>
        <begin position="400"/>
        <end position="420"/>
    </location>
</feature>
<protein>
    <submittedName>
        <fullName evidence="7">Major facilitator superfamily protein</fullName>
    </submittedName>
</protein>
<evidence type="ECO:0000256" key="3">
    <source>
        <dbReference type="ARBA" id="ARBA00022692"/>
    </source>
</evidence>
<reference evidence="8 9" key="3">
    <citation type="journal article" name="Genome Announc.">
        <title>Improved Draft Genome Sequence of Clostridium pasteurianum Strain ATCC 6013 (DSM 525) Using a Hybrid Next-Generation Sequencing Approach.</title>
        <authorList>
            <person name="Pyne M.E."/>
            <person name="Utturkar S."/>
            <person name="Brown S.D."/>
            <person name="Moo-Young M."/>
            <person name="Chung D.A."/>
            <person name="Chou C.P."/>
        </authorList>
    </citation>
    <scope>NUCLEOTIDE SEQUENCE [LARGE SCALE GENOMIC DNA]</scope>
    <source>
        <strain evidence="8 9">ATCC 6013</strain>
    </source>
</reference>
<feature type="transmembrane region" description="Helical" evidence="6">
    <location>
        <begin position="211"/>
        <end position="235"/>
    </location>
</feature>
<evidence type="ECO:0000313" key="10">
    <source>
        <dbReference type="Proteomes" id="UP000030905"/>
    </source>
</evidence>
<dbReference type="Pfam" id="PF07690">
    <property type="entry name" value="MFS_1"/>
    <property type="match status" value="1"/>
</dbReference>
<dbReference type="RefSeq" id="WP_003448167.1">
    <property type="nucleotide sequence ID" value="NZ_ANZB01000021.1"/>
</dbReference>
<evidence type="ECO:0000256" key="6">
    <source>
        <dbReference type="SAM" id="Phobius"/>
    </source>
</evidence>
<keyword evidence="5 6" id="KW-0472">Membrane</keyword>